<dbReference type="AlphaFoldDB" id="A0A8H7FAM0"/>
<dbReference type="Proteomes" id="UP000629468">
    <property type="component" value="Unassembled WGS sequence"/>
</dbReference>
<gene>
    <name evidence="2" type="ORF">Agabi119p4_409</name>
</gene>
<reference evidence="2 3" key="1">
    <citation type="journal article" name="Sci. Rep.">
        <title>Telomere-to-telomere assembled and centromere annotated genomes of the two main subspecies of the button mushroom Agaricus bisporus reveal especially polymorphic chromosome ends.</title>
        <authorList>
            <person name="Sonnenberg A.S.M."/>
            <person name="Sedaghat-Telgerd N."/>
            <person name="Lavrijssen B."/>
            <person name="Ohm R.A."/>
            <person name="Hendrickx P.M."/>
            <person name="Scholtmeijer K."/>
            <person name="Baars J.J.P."/>
            <person name="van Peer A."/>
        </authorList>
    </citation>
    <scope>NUCLEOTIDE SEQUENCE [LARGE SCALE GENOMIC DNA]</scope>
    <source>
        <strain evidence="2 3">H119_p4</strain>
    </source>
</reference>
<organism evidence="2 3">
    <name type="scientific">Agaricus bisporus var. burnettii</name>
    <dbReference type="NCBI Taxonomy" id="192524"/>
    <lineage>
        <taxon>Eukaryota</taxon>
        <taxon>Fungi</taxon>
        <taxon>Dikarya</taxon>
        <taxon>Basidiomycota</taxon>
        <taxon>Agaricomycotina</taxon>
        <taxon>Agaricomycetes</taxon>
        <taxon>Agaricomycetidae</taxon>
        <taxon>Agaricales</taxon>
        <taxon>Agaricineae</taxon>
        <taxon>Agaricaceae</taxon>
        <taxon>Agaricus</taxon>
    </lineage>
</organism>
<dbReference type="Pfam" id="PF14033">
    <property type="entry name" value="DUF4246"/>
    <property type="match status" value="1"/>
</dbReference>
<dbReference type="PANTHER" id="PTHR33119">
    <property type="entry name" value="IFI3P"/>
    <property type="match status" value="1"/>
</dbReference>
<proteinExistence type="predicted"/>
<sequence>MPLLRDFNRGYRHPFLFGIHYLGGVGDNPRTVAELSMSKYSALLRTQKHWWTRYKDESTRNAWRELAKLPSITFVKTPSSSVEVELSQQQIEYVLDELAGYAALRDTDNQCQVSCFERIWEADSLLSAAINDELRVSLYKLEHLPTCTRSCDGNTLNLIDPMLHCLVYNRTLVWYNFRTPRPLPSPPIPDIYTVCPRFALLPTDIFVDDSRQVKFLSYINNLHRDDHTSLYTLLETCLTKFLPLFEHSLTDLHRNNPLRQRIPGSCRYTIWEEPEAPEYSDDEEGWSAYERDMRHWVMNRPIELPSVPHTGYPGGLEDRKFLVSLRRRKLQVIVDVTETRLRPRGPGFAGGAWHVKGMRNERIVACGIHCLSADNITPVSIQYRMAVTYPRGFSPGDAGATLRTWGFSDGDACHQYIGEVQLRKGLSFVFPNIYQHRQTSFELVDTDREGRLLLLMFYLIDPEIQTIVSTGSVAPQQKDWIKRALEHALSSHLPIELIDVIFSFVEGLMDLQEAEEYRDAFVDAQAIFREANNNYHFCIPFDVWNGPDFSFTNS</sequence>
<comment type="caution">
    <text evidence="2">The sequence shown here is derived from an EMBL/GenBank/DDBJ whole genome shotgun (WGS) entry which is preliminary data.</text>
</comment>
<feature type="domain" description="DUF4246" evidence="1">
    <location>
        <begin position="89"/>
        <end position="483"/>
    </location>
</feature>
<evidence type="ECO:0000259" key="1">
    <source>
        <dbReference type="Pfam" id="PF14033"/>
    </source>
</evidence>
<dbReference type="EMBL" id="JABXXO010000001">
    <property type="protein sequence ID" value="KAF7784244.1"/>
    <property type="molecule type" value="Genomic_DNA"/>
</dbReference>
<dbReference type="InterPro" id="IPR049192">
    <property type="entry name" value="DUF4246_C"/>
</dbReference>
<evidence type="ECO:0000313" key="3">
    <source>
        <dbReference type="Proteomes" id="UP000629468"/>
    </source>
</evidence>
<accession>A0A8H7FAM0</accession>
<dbReference type="InterPro" id="IPR025340">
    <property type="entry name" value="DUF4246"/>
</dbReference>
<dbReference type="PANTHER" id="PTHR33119:SF1">
    <property type="entry name" value="FE2OG DIOXYGENASE DOMAIN-CONTAINING PROTEIN"/>
    <property type="match status" value="1"/>
</dbReference>
<evidence type="ECO:0000313" key="2">
    <source>
        <dbReference type="EMBL" id="KAF7784244.1"/>
    </source>
</evidence>
<protein>
    <recommendedName>
        <fullName evidence="1">DUF4246 domain-containing protein</fullName>
    </recommendedName>
</protein>
<name>A0A8H7FAM0_AGABI</name>